<keyword evidence="1" id="KW-1133">Transmembrane helix</keyword>
<accession>M3G2J1</accession>
<feature type="transmembrane region" description="Helical" evidence="1">
    <location>
        <begin position="134"/>
        <end position="164"/>
    </location>
</feature>
<keyword evidence="1" id="KW-0472">Membrane</keyword>
<dbReference type="EMBL" id="AHOR02000061">
    <property type="protein sequence ID" value="EMF80139.1"/>
    <property type="molecule type" value="Genomic_DNA"/>
</dbReference>
<comment type="caution">
    <text evidence="2">The sequence shown here is derived from an EMBL/GenBank/DDBJ whole genome shotgun (WGS) entry which is preliminary data.</text>
</comment>
<feature type="transmembrane region" description="Helical" evidence="1">
    <location>
        <begin position="58"/>
        <end position="84"/>
    </location>
</feature>
<evidence type="ECO:0000256" key="1">
    <source>
        <dbReference type="SAM" id="Phobius"/>
    </source>
</evidence>
<gene>
    <name evidence="2" type="ORF">LEP1GSC188_2451</name>
</gene>
<feature type="transmembrane region" description="Helical" evidence="1">
    <location>
        <begin position="176"/>
        <end position="194"/>
    </location>
</feature>
<sequence>MGSNIFLSIRLEISLLMKQNEIDFQHPSIRDQIRFYSLVAIAGILMVVAYQFGSPSYYLGWFAFFVSAFSVAGNDAVQTIGTFIESKRAVHWVSKLIVLGGTIFIIFLGTWIWNDFQIHFGRLENFPEVRRFNLIQLLAPLILVVITRLKSPISTTFLILGLFSGSNIEKMLTKSFFGYGIAFGVAIFVWGVLVKIDPKEYTEDHIPDPRSEKRWAIFQWLSTIYLWIAWLRQDAANIVIYLPRQLSILEFILAVGILVVALGIILYTNGGTIQEIVTEKSDIQWSKAATIVDLVYGTILIVFHEWSQMPMSTTWVFLGMLAGREIILNFMTFRDLPYLETFRKVGKDVLLASMGIAVSVFIFILASQIYPDTASGVLK</sequence>
<evidence type="ECO:0000313" key="3">
    <source>
        <dbReference type="Proteomes" id="UP000011770"/>
    </source>
</evidence>
<feature type="transmembrane region" description="Helical" evidence="1">
    <location>
        <begin position="214"/>
        <end position="231"/>
    </location>
</feature>
<feature type="transmembrane region" description="Helical" evidence="1">
    <location>
        <begin position="315"/>
        <end position="333"/>
    </location>
</feature>
<feature type="transmembrane region" description="Helical" evidence="1">
    <location>
        <begin position="35"/>
        <end position="52"/>
    </location>
</feature>
<name>M3G2J1_9LEPT</name>
<feature type="transmembrane region" description="Helical" evidence="1">
    <location>
        <begin position="349"/>
        <end position="370"/>
    </location>
</feature>
<organism evidence="2 3">
    <name type="scientific">Leptospira weilii serovar Topaz str. LT2116</name>
    <dbReference type="NCBI Taxonomy" id="1088540"/>
    <lineage>
        <taxon>Bacteria</taxon>
        <taxon>Pseudomonadati</taxon>
        <taxon>Spirochaetota</taxon>
        <taxon>Spirochaetia</taxon>
        <taxon>Leptospirales</taxon>
        <taxon>Leptospiraceae</taxon>
        <taxon>Leptospira</taxon>
    </lineage>
</organism>
<keyword evidence="1" id="KW-0812">Transmembrane</keyword>
<evidence type="ECO:0000313" key="2">
    <source>
        <dbReference type="EMBL" id="EMF80139.1"/>
    </source>
</evidence>
<reference evidence="2 3" key="1">
    <citation type="submission" date="2013-01" db="EMBL/GenBank/DDBJ databases">
        <authorList>
            <person name="Harkins D.M."/>
            <person name="Durkin A.S."/>
            <person name="Brinkac L.M."/>
            <person name="Haft D.H."/>
            <person name="Selengut J.D."/>
            <person name="Sanka R."/>
            <person name="DePew J."/>
            <person name="Purushe J."/>
            <person name="Tulsiani S.M."/>
            <person name="Graham G.C."/>
            <person name="Burns M.-A."/>
            <person name="Dohnt M.F."/>
            <person name="Smythe L.D."/>
            <person name="McKay D.B."/>
            <person name="Craig S.B."/>
            <person name="Vinetz J.M."/>
            <person name="Sutton G.G."/>
            <person name="Nierman W.C."/>
            <person name="Fouts D.E."/>
        </authorList>
    </citation>
    <scope>NUCLEOTIDE SEQUENCE [LARGE SCALE GENOMIC DNA]</scope>
    <source>
        <strain evidence="2 3">LT2116</strain>
    </source>
</reference>
<feature type="transmembrane region" description="Helical" evidence="1">
    <location>
        <begin position="96"/>
        <end position="114"/>
    </location>
</feature>
<dbReference type="AlphaFoldDB" id="M3G2J1"/>
<proteinExistence type="predicted"/>
<feature type="transmembrane region" description="Helical" evidence="1">
    <location>
        <begin position="251"/>
        <end position="273"/>
    </location>
</feature>
<protein>
    <submittedName>
        <fullName evidence="2">Putative membrane protein</fullName>
    </submittedName>
</protein>
<dbReference type="Proteomes" id="UP000011770">
    <property type="component" value="Unassembled WGS sequence"/>
</dbReference>